<organism evidence="1 2">
    <name type="scientific">Cronobacter phage CR8</name>
    <dbReference type="NCBI Taxonomy" id="1327934"/>
    <lineage>
        <taxon>Viruses</taxon>
        <taxon>Duplodnaviria</taxon>
        <taxon>Heunggongvirae</taxon>
        <taxon>Uroviricota</taxon>
        <taxon>Caudoviricetes</taxon>
        <taxon>Vequintavirinae</taxon>
        <taxon>Certrevirus</taxon>
        <taxon>Certrevirus CR8</taxon>
    </lineage>
</organism>
<gene>
    <name evidence="1" type="ORF">CR8_060</name>
</gene>
<evidence type="ECO:0000313" key="2">
    <source>
        <dbReference type="Proteomes" id="UP000026984"/>
    </source>
</evidence>
<dbReference type="Pfam" id="PF13385">
    <property type="entry name" value="Laminin_G_3"/>
    <property type="match status" value="1"/>
</dbReference>
<accession>A0A060ACF4</accession>
<evidence type="ECO:0000313" key="1">
    <source>
        <dbReference type="EMBL" id="AIA64590.1"/>
    </source>
</evidence>
<dbReference type="Gene3D" id="2.60.120.200">
    <property type="match status" value="1"/>
</dbReference>
<dbReference type="GeneID" id="19686811"/>
<dbReference type="EMBL" id="KC954774">
    <property type="protein sequence ID" value="AIA64590.1"/>
    <property type="molecule type" value="Genomic_DNA"/>
</dbReference>
<dbReference type="InterPro" id="IPR013320">
    <property type="entry name" value="ConA-like_dom_sf"/>
</dbReference>
<keyword evidence="2" id="KW-1185">Reference proteome</keyword>
<dbReference type="Proteomes" id="UP000026984">
    <property type="component" value="Segment"/>
</dbReference>
<dbReference type="SUPFAM" id="SSF49899">
    <property type="entry name" value="Concanavalin A-like lectins/glucanases"/>
    <property type="match status" value="1"/>
</dbReference>
<proteinExistence type="predicted"/>
<protein>
    <submittedName>
        <fullName evidence="1">Uncharacterized protein</fullName>
    </submittedName>
</protein>
<dbReference type="KEGG" id="vg:19686811"/>
<dbReference type="RefSeq" id="YP_009042297.1">
    <property type="nucleotide sequence ID" value="NC_024354.1"/>
</dbReference>
<name>A0A060ACF4_9CAUD</name>
<sequence length="208" mass="22646">MQEMLVLPGGGDPKKYSTWFELDFTKYPLGTFSGFTDRGITFNRTAGTSATVLDEGLPAMDFVGDGALSGGTTPDKLLNNDWKITMNLKVKAAATNPMIFVGRSIQGNGSGTWIANMLSNGYLDWWYNSNRVNAGPAVTKGVYHEIIFESINKSLTVTVDGSPTINNKAIPDLADGTGFNLMIGGSQDQAMYHSRCLMRSIKIETKKR</sequence>
<reference evidence="1 2" key="1">
    <citation type="submission" date="2013-04" db="EMBL/GenBank/DDBJ databases">
        <title>Complete Genome Sequence of Cronobacter sakazakii Bacteriophage CR8.</title>
        <authorList>
            <person name="Kim Y."/>
            <person name="Shin H."/>
            <person name="Ryu S."/>
        </authorList>
    </citation>
    <scope>NUCLEOTIDE SEQUENCE [LARGE SCALE GENOMIC DNA]</scope>
</reference>